<comment type="caution">
    <text evidence="2">The sequence shown here is derived from an EMBL/GenBank/DDBJ whole genome shotgun (WGS) entry which is preliminary data.</text>
</comment>
<gene>
    <name evidence="2" type="ORF">D1114_12530</name>
</gene>
<dbReference type="Pfam" id="PF13469">
    <property type="entry name" value="Sulfotransfer_3"/>
    <property type="match status" value="1"/>
</dbReference>
<accession>A0AAX1UKE5</accession>
<feature type="coiled-coil region" evidence="1">
    <location>
        <begin position="302"/>
        <end position="424"/>
    </location>
</feature>
<sequence length="452" mass="50081">MTSDQTPARPALLVLGMHRSGTSALAGVLGRAGFALPQELMPPTEHNPRGYFESTRIFRLNDALLAAAGSSWDDWRAFDADWHLSPAAEPFHAEAQEALAAEFPGTAPIVLKDPRICRLLPFWTHALTEAGFRPLAVCTHRPAREVGASLARRNGWPEARGLLLWLRHVLDAEAQTRGRPRVFVSYDGLLADWRGTLGRIAEAFDLALPRPLDEAAPEIEAFLSADLRHAPETSAAAAGLSDWIARPEEILDRKAAGEDRPGDRETLDRIAAEVAAATPLLASLSGAVEELGTRLEREAALRQEAQTILHQERQRLDDLTAELQLQLHHRTLHVAELERHAGELAQQLRQKTQHAAELERHAEELAEQLRQQRSHAAELERHAGELSALTHELRQQVHHKGRHVAELERHAGALQTAVTRLEAERSALLDSASWRVTGPLRRVSEALRRPKS</sequence>
<protein>
    <recommendedName>
        <fullName evidence="4">Sulfotransferase family protein</fullName>
    </recommendedName>
</protein>
<dbReference type="EMBL" id="QWGP01000013">
    <property type="protein sequence ID" value="RHZ94227.1"/>
    <property type="molecule type" value="Genomic_DNA"/>
</dbReference>
<dbReference type="Gene3D" id="1.10.287.950">
    <property type="entry name" value="Methyl-accepting chemotaxis protein"/>
    <property type="match status" value="1"/>
</dbReference>
<dbReference type="SUPFAM" id="SSF52540">
    <property type="entry name" value="P-loop containing nucleoside triphosphate hydrolases"/>
    <property type="match status" value="1"/>
</dbReference>
<reference evidence="2 3" key="1">
    <citation type="submission" date="2018-08" db="EMBL/GenBank/DDBJ databases">
        <title>Draft genome sequence of Rhodobacter sphaeroides FY.</title>
        <authorList>
            <person name="Rayyan A."/>
            <person name="Meyer T.E."/>
            <person name="Kyndt J.A."/>
        </authorList>
    </citation>
    <scope>NUCLEOTIDE SEQUENCE [LARGE SCALE GENOMIC DNA]</scope>
    <source>
        <strain evidence="2 3">FY</strain>
    </source>
</reference>
<evidence type="ECO:0000313" key="2">
    <source>
        <dbReference type="EMBL" id="RHZ94227.1"/>
    </source>
</evidence>
<dbReference type="InterPro" id="IPR014556">
    <property type="entry name" value="UCP029407"/>
</dbReference>
<evidence type="ECO:0000313" key="3">
    <source>
        <dbReference type="Proteomes" id="UP000266305"/>
    </source>
</evidence>
<proteinExistence type="predicted"/>
<evidence type="ECO:0008006" key="4">
    <source>
        <dbReference type="Google" id="ProtNLM"/>
    </source>
</evidence>
<dbReference type="AlphaFoldDB" id="A0AAX1UKE5"/>
<dbReference type="RefSeq" id="WP_119000366.1">
    <property type="nucleotide sequence ID" value="NZ_QWGP01000013.1"/>
</dbReference>
<keyword evidence="1" id="KW-0175">Coiled coil</keyword>
<name>A0AAX1UKE5_CERSP</name>
<dbReference type="InterPro" id="IPR027417">
    <property type="entry name" value="P-loop_NTPase"/>
</dbReference>
<evidence type="ECO:0000256" key="1">
    <source>
        <dbReference type="SAM" id="Coils"/>
    </source>
</evidence>
<dbReference type="Gene3D" id="3.40.50.300">
    <property type="entry name" value="P-loop containing nucleotide triphosphate hydrolases"/>
    <property type="match status" value="1"/>
</dbReference>
<organism evidence="2 3">
    <name type="scientific">Cereibacter sphaeroides</name>
    <name type="common">Rhodobacter sphaeroides</name>
    <dbReference type="NCBI Taxonomy" id="1063"/>
    <lineage>
        <taxon>Bacteria</taxon>
        <taxon>Pseudomonadati</taxon>
        <taxon>Pseudomonadota</taxon>
        <taxon>Alphaproteobacteria</taxon>
        <taxon>Rhodobacterales</taxon>
        <taxon>Paracoccaceae</taxon>
        <taxon>Cereibacter</taxon>
    </lineage>
</organism>
<dbReference type="Proteomes" id="UP000266305">
    <property type="component" value="Unassembled WGS sequence"/>
</dbReference>
<dbReference type="PIRSF" id="PIRSF029407">
    <property type="entry name" value="UCP029407"/>
    <property type="match status" value="1"/>
</dbReference>